<keyword evidence="1" id="KW-0472">Membrane</keyword>
<protein>
    <recommendedName>
        <fullName evidence="3">Integral membrane protein</fullName>
    </recommendedName>
</protein>
<accession>A0AB39QSW9</accession>
<dbReference type="RefSeq" id="WP_369224071.1">
    <property type="nucleotide sequence ID" value="NZ_CP163441.1"/>
</dbReference>
<evidence type="ECO:0000313" key="2">
    <source>
        <dbReference type="EMBL" id="XDQ45326.1"/>
    </source>
</evidence>
<feature type="transmembrane region" description="Helical" evidence="1">
    <location>
        <begin position="29"/>
        <end position="57"/>
    </location>
</feature>
<reference evidence="2" key="1">
    <citation type="submission" date="2024-07" db="EMBL/GenBank/DDBJ databases">
        <authorList>
            <person name="Yu S.T."/>
        </authorList>
    </citation>
    <scope>NUCLEOTIDE SEQUENCE</scope>
    <source>
        <strain evidence="2">R39</strain>
    </source>
</reference>
<keyword evidence="1" id="KW-1133">Transmembrane helix</keyword>
<proteinExistence type="predicted"/>
<keyword evidence="1" id="KW-0812">Transmembrane</keyword>
<organism evidence="2">
    <name type="scientific">Streptomyces sp. R39</name>
    <dbReference type="NCBI Taxonomy" id="3238631"/>
    <lineage>
        <taxon>Bacteria</taxon>
        <taxon>Bacillati</taxon>
        <taxon>Actinomycetota</taxon>
        <taxon>Actinomycetes</taxon>
        <taxon>Kitasatosporales</taxon>
        <taxon>Streptomycetaceae</taxon>
        <taxon>Streptomyces</taxon>
    </lineage>
</organism>
<dbReference type="AlphaFoldDB" id="A0AB39QSW9"/>
<dbReference type="EMBL" id="CP163441">
    <property type="protein sequence ID" value="XDQ45326.1"/>
    <property type="molecule type" value="Genomic_DNA"/>
</dbReference>
<feature type="transmembrane region" description="Helical" evidence="1">
    <location>
        <begin position="105"/>
        <end position="127"/>
    </location>
</feature>
<feature type="transmembrane region" description="Helical" evidence="1">
    <location>
        <begin position="78"/>
        <end position="99"/>
    </location>
</feature>
<evidence type="ECO:0008006" key="3">
    <source>
        <dbReference type="Google" id="ProtNLM"/>
    </source>
</evidence>
<evidence type="ECO:0000256" key="1">
    <source>
        <dbReference type="SAM" id="Phobius"/>
    </source>
</evidence>
<sequence length="128" mass="13109">MSFSPPQYPPPYGPGYPPPRPAQGSPLKVVFVLVAVLLLVVALVVNGLLFFGTLFAGDSCGTSAGTQRFCDGSGWESVAMYGPTVALAAAVVTVVLGAVRVRRPWAGLALGVLVYAAGPALALFTVFG</sequence>
<gene>
    <name evidence="2" type="ORF">AB5J52_25415</name>
</gene>
<name>A0AB39QSW9_9ACTN</name>